<keyword evidence="9" id="KW-1185">Reference proteome</keyword>
<protein>
    <submittedName>
        <fullName evidence="8">NarK/NasA family nitrate transporter</fullName>
    </submittedName>
</protein>
<dbReference type="Proteomes" id="UP000470875">
    <property type="component" value="Unassembled WGS sequence"/>
</dbReference>
<proteinExistence type="inferred from homology"/>
<dbReference type="GO" id="GO:0015112">
    <property type="term" value="F:nitrate transmembrane transporter activity"/>
    <property type="evidence" value="ECO:0007669"/>
    <property type="project" value="InterPro"/>
</dbReference>
<feature type="transmembrane region" description="Helical" evidence="7">
    <location>
        <begin position="209"/>
        <end position="231"/>
    </location>
</feature>
<dbReference type="GO" id="GO:0016020">
    <property type="term" value="C:membrane"/>
    <property type="evidence" value="ECO:0007669"/>
    <property type="project" value="UniProtKB-SubCell"/>
</dbReference>
<feature type="transmembrane region" description="Helical" evidence="7">
    <location>
        <begin position="330"/>
        <end position="352"/>
    </location>
</feature>
<dbReference type="InterPro" id="IPR036259">
    <property type="entry name" value="MFS_trans_sf"/>
</dbReference>
<dbReference type="CDD" id="cd17341">
    <property type="entry name" value="MFS_NRT2_like"/>
    <property type="match status" value="1"/>
</dbReference>
<sequence>MSESHTQPSSRSRTLQNWNPENPETWDSKIAWRTLWISTFSLTIGFCVWYLVSAVAPKLNEVGFDLSTGQLYWLVAIPGLSGGLLRLIYMFLPPLVGTRLLVGVTSLLFIVPMIGWFQAIQNPQTPYWWLMVLAAMTGIGGGCFSGYMPSTGYFFPKRLAGTALGLQAGLGNFGVSLIQFLGPWVMGFGLLGMGMFAPQKGADGTPLHVYNAAIVLVPWAILASILAFAVLKNVPVKANFRQQIDIFGNKNTWILTLIYIMTFGAFAGFAAQLALIINNTFGKDSVFATSGEYALSELPLGASFAFLAPLIGSLVRALWGPLCDKYGGALWTFVGGVGMTLSCAVAAFFLNPTSPSQFWYFLAAMLVLFFFTGIGNAGTFKQMPMILPPRQAGGVIGWTAAIASFGPFVVGVALTMTSVQSFFIGATIYFVICTVLAWIFYARPNAPFPG</sequence>
<keyword evidence="4 7" id="KW-1133">Transmembrane helix</keyword>
<evidence type="ECO:0000256" key="4">
    <source>
        <dbReference type="ARBA" id="ARBA00022989"/>
    </source>
</evidence>
<feature type="transmembrane region" description="Helical" evidence="7">
    <location>
        <begin position="30"/>
        <end position="51"/>
    </location>
</feature>
<feature type="transmembrane region" description="Helical" evidence="7">
    <location>
        <begin position="100"/>
        <end position="120"/>
    </location>
</feature>
<feature type="transmembrane region" description="Helical" evidence="7">
    <location>
        <begin position="71"/>
        <end position="88"/>
    </location>
</feature>
<evidence type="ECO:0000256" key="7">
    <source>
        <dbReference type="SAM" id="Phobius"/>
    </source>
</evidence>
<dbReference type="EMBL" id="VULO01000012">
    <property type="protein sequence ID" value="MSS85115.1"/>
    <property type="molecule type" value="Genomic_DNA"/>
</dbReference>
<reference evidence="8 9" key="1">
    <citation type="submission" date="2019-08" db="EMBL/GenBank/DDBJ databases">
        <title>In-depth cultivation of the pig gut microbiome towards novel bacterial diversity and tailored functional studies.</title>
        <authorList>
            <person name="Wylensek D."/>
            <person name="Hitch T.C.A."/>
            <person name="Clavel T."/>
        </authorList>
    </citation>
    <scope>NUCLEOTIDE SEQUENCE [LARGE SCALE GENOMIC DNA]</scope>
    <source>
        <strain evidence="8 9">WB03_NA08</strain>
    </source>
</reference>
<dbReference type="InterPro" id="IPR044772">
    <property type="entry name" value="NO3_transporter"/>
</dbReference>
<dbReference type="RefSeq" id="WP_154546069.1">
    <property type="nucleotide sequence ID" value="NZ_VULO01000012.1"/>
</dbReference>
<keyword evidence="3 7" id="KW-0812">Transmembrane</keyword>
<evidence type="ECO:0000256" key="1">
    <source>
        <dbReference type="ARBA" id="ARBA00004141"/>
    </source>
</evidence>
<evidence type="ECO:0000313" key="8">
    <source>
        <dbReference type="EMBL" id="MSS85115.1"/>
    </source>
</evidence>
<evidence type="ECO:0000256" key="6">
    <source>
        <dbReference type="SAM" id="MobiDB-lite"/>
    </source>
</evidence>
<dbReference type="SUPFAM" id="SSF103473">
    <property type="entry name" value="MFS general substrate transporter"/>
    <property type="match status" value="1"/>
</dbReference>
<feature type="transmembrane region" description="Helical" evidence="7">
    <location>
        <begin position="169"/>
        <end position="197"/>
    </location>
</feature>
<feature type="transmembrane region" description="Helical" evidence="7">
    <location>
        <begin position="358"/>
        <end position="380"/>
    </location>
</feature>
<accession>A0A6N7W791</accession>
<comment type="caution">
    <text evidence="8">The sequence shown here is derived from an EMBL/GenBank/DDBJ whole genome shotgun (WGS) entry which is preliminary data.</text>
</comment>
<gene>
    <name evidence="8" type="ORF">FYJ24_10155</name>
</gene>
<dbReference type="PANTHER" id="PTHR23515">
    <property type="entry name" value="HIGH-AFFINITY NITRATE TRANSPORTER 2.3"/>
    <property type="match status" value="1"/>
</dbReference>
<dbReference type="InterPro" id="IPR011701">
    <property type="entry name" value="MFS"/>
</dbReference>
<keyword evidence="5 7" id="KW-0472">Membrane</keyword>
<feature type="transmembrane region" description="Helical" evidence="7">
    <location>
        <begin position="422"/>
        <end position="441"/>
    </location>
</feature>
<dbReference type="Gene3D" id="1.20.1250.20">
    <property type="entry name" value="MFS general substrate transporter like domains"/>
    <property type="match status" value="1"/>
</dbReference>
<comment type="similarity">
    <text evidence="2">Belongs to the major facilitator superfamily. Nitrate/nitrite porter (TC 2.A.1.8) family.</text>
</comment>
<dbReference type="AlphaFoldDB" id="A0A6N7W791"/>
<evidence type="ECO:0000313" key="9">
    <source>
        <dbReference type="Proteomes" id="UP000470875"/>
    </source>
</evidence>
<evidence type="ECO:0000256" key="5">
    <source>
        <dbReference type="ARBA" id="ARBA00023136"/>
    </source>
</evidence>
<organism evidence="8 9">
    <name type="scientific">Scrofimicrobium canadense</name>
    <dbReference type="NCBI Taxonomy" id="2652290"/>
    <lineage>
        <taxon>Bacteria</taxon>
        <taxon>Bacillati</taxon>
        <taxon>Actinomycetota</taxon>
        <taxon>Actinomycetes</taxon>
        <taxon>Actinomycetales</taxon>
        <taxon>Actinomycetaceae</taxon>
        <taxon>Scrofimicrobium</taxon>
    </lineage>
</organism>
<feature type="transmembrane region" description="Helical" evidence="7">
    <location>
        <begin position="252"/>
        <end position="278"/>
    </location>
</feature>
<feature type="region of interest" description="Disordered" evidence="6">
    <location>
        <begin position="1"/>
        <end position="20"/>
    </location>
</feature>
<feature type="transmembrane region" description="Helical" evidence="7">
    <location>
        <begin position="298"/>
        <end position="318"/>
    </location>
</feature>
<evidence type="ECO:0000256" key="2">
    <source>
        <dbReference type="ARBA" id="ARBA00008432"/>
    </source>
</evidence>
<dbReference type="Pfam" id="PF07690">
    <property type="entry name" value="MFS_1"/>
    <property type="match status" value="1"/>
</dbReference>
<evidence type="ECO:0000256" key="3">
    <source>
        <dbReference type="ARBA" id="ARBA00022692"/>
    </source>
</evidence>
<name>A0A6N7W791_9ACTO</name>
<feature type="transmembrane region" description="Helical" evidence="7">
    <location>
        <begin position="126"/>
        <end position="148"/>
    </location>
</feature>
<feature type="transmembrane region" description="Helical" evidence="7">
    <location>
        <begin position="392"/>
        <end position="416"/>
    </location>
</feature>
<comment type="subcellular location">
    <subcellularLocation>
        <location evidence="1">Membrane</location>
        <topology evidence="1">Multi-pass membrane protein</topology>
    </subcellularLocation>
</comment>